<evidence type="ECO:0000256" key="4">
    <source>
        <dbReference type="ARBA" id="ARBA00074847"/>
    </source>
</evidence>
<dbReference type="CDD" id="cd08188">
    <property type="entry name" value="PDDH"/>
    <property type="match status" value="1"/>
</dbReference>
<gene>
    <name evidence="8" type="ORF">R1sor_016456</name>
</gene>
<accession>A0ABD3HIA4</accession>
<dbReference type="InterPro" id="IPR001670">
    <property type="entry name" value="ADH_Fe/GldA"/>
</dbReference>
<evidence type="ECO:0000256" key="3">
    <source>
        <dbReference type="ARBA" id="ARBA00023027"/>
    </source>
</evidence>
<protein>
    <recommendedName>
        <fullName evidence="4">Alcohol dehydrogenase 4</fullName>
    </recommendedName>
    <alternativeName>
        <fullName evidence="5">Alcohol dehydrogenase IV</fullName>
    </alternativeName>
</protein>
<dbReference type="PROSITE" id="PS00060">
    <property type="entry name" value="ADH_IRON_2"/>
    <property type="match status" value="1"/>
</dbReference>
<dbReference type="PANTHER" id="PTHR11496">
    <property type="entry name" value="ALCOHOL DEHYDROGENASE"/>
    <property type="match status" value="1"/>
</dbReference>
<sequence length="427" mass="45700">MASAEAIAELSKEVLSASLEGTLAEHSTQGSHGVNYHHPYTGNDGYAFYMPTLNLIGVGSINAAGAQIAELGFKKALIVTDKVLVKVGAVEHITKVLDSIHVEYAIYDGTEPNPTDNQVDQGVAMLKEENCDFIISFGGGSPHDCAKAIGVLATNGGKIHDYEGVNKTKTAMLPVVAINTTAGTGAEITRFAIITDTSRHVKMAIIDWKVTPTIAVDDPVLMVGMPKSLTAATGMDALTHAIEAYVSTISNPVTDANALHAMKLIKTYLRDAVHEGTNLKARDMMSYAEFLAGMAFNSASLGYVHAMAHQLGGVYNLPHGVCNAVLLPVVQEYNAKAVPHLFIDIAEAFGHRDIGEDEDLAVKRVLEDIRSLSKDVGIPKNLAELGVKPEDFGLLADNAMKDACGFTNPRAPTRDEVIELFRLAYEQ</sequence>
<keyword evidence="9" id="KW-1185">Reference proteome</keyword>
<dbReference type="GO" id="GO:0006113">
    <property type="term" value="P:fermentation"/>
    <property type="evidence" value="ECO:0007669"/>
    <property type="project" value="UniProtKB-ARBA"/>
</dbReference>
<evidence type="ECO:0000313" key="8">
    <source>
        <dbReference type="EMBL" id="KAL3690147.1"/>
    </source>
</evidence>
<dbReference type="InterPro" id="IPR018211">
    <property type="entry name" value="ADH_Fe_CS"/>
</dbReference>
<proteinExistence type="inferred from homology"/>
<comment type="similarity">
    <text evidence="1">Belongs to the iron-containing alcohol dehydrogenase family.</text>
</comment>
<dbReference type="InterPro" id="IPR039697">
    <property type="entry name" value="Alcohol_dehydrogenase_Fe"/>
</dbReference>
<feature type="domain" description="Fe-containing alcohol dehydrogenase-like C-terminal" evidence="7">
    <location>
        <begin position="230"/>
        <end position="425"/>
    </location>
</feature>
<dbReference type="FunFam" id="1.20.1090.10:FF:000001">
    <property type="entry name" value="Aldehyde-alcohol dehydrogenase"/>
    <property type="match status" value="1"/>
</dbReference>
<evidence type="ECO:0000313" key="9">
    <source>
        <dbReference type="Proteomes" id="UP001633002"/>
    </source>
</evidence>
<dbReference type="Gene3D" id="3.40.50.1970">
    <property type="match status" value="1"/>
</dbReference>
<evidence type="ECO:0000256" key="2">
    <source>
        <dbReference type="ARBA" id="ARBA00023002"/>
    </source>
</evidence>
<dbReference type="Gene3D" id="1.20.1090.10">
    <property type="entry name" value="Dehydroquinate synthase-like - alpha domain"/>
    <property type="match status" value="1"/>
</dbReference>
<evidence type="ECO:0000259" key="6">
    <source>
        <dbReference type="Pfam" id="PF00465"/>
    </source>
</evidence>
<dbReference type="InterPro" id="IPR056798">
    <property type="entry name" value="ADH_Fe_C"/>
</dbReference>
<evidence type="ECO:0000256" key="1">
    <source>
        <dbReference type="ARBA" id="ARBA00007358"/>
    </source>
</evidence>
<dbReference type="FunFam" id="3.40.50.1970:FF:000003">
    <property type="entry name" value="Alcohol dehydrogenase, iron-containing"/>
    <property type="match status" value="1"/>
</dbReference>
<feature type="domain" description="Alcohol dehydrogenase iron-type/glycerol dehydrogenase GldA" evidence="6">
    <location>
        <begin position="51"/>
        <end position="219"/>
    </location>
</feature>
<dbReference type="EMBL" id="JBJQOH010000004">
    <property type="protein sequence ID" value="KAL3690147.1"/>
    <property type="molecule type" value="Genomic_DNA"/>
</dbReference>
<dbReference type="PANTHER" id="PTHR11496:SF102">
    <property type="entry name" value="ALCOHOL DEHYDROGENASE 4"/>
    <property type="match status" value="1"/>
</dbReference>
<evidence type="ECO:0000256" key="5">
    <source>
        <dbReference type="ARBA" id="ARBA00076695"/>
    </source>
</evidence>
<dbReference type="GO" id="GO:0016616">
    <property type="term" value="F:oxidoreductase activity, acting on the CH-OH group of donors, NAD or NADP as acceptor"/>
    <property type="evidence" value="ECO:0007669"/>
    <property type="project" value="UniProtKB-ARBA"/>
</dbReference>
<keyword evidence="3" id="KW-0520">NAD</keyword>
<dbReference type="AlphaFoldDB" id="A0ABD3HIA4"/>
<dbReference type="Pfam" id="PF25137">
    <property type="entry name" value="ADH_Fe_C"/>
    <property type="match status" value="1"/>
</dbReference>
<dbReference type="Proteomes" id="UP001633002">
    <property type="component" value="Unassembled WGS sequence"/>
</dbReference>
<organism evidence="8 9">
    <name type="scientific">Riccia sorocarpa</name>
    <dbReference type="NCBI Taxonomy" id="122646"/>
    <lineage>
        <taxon>Eukaryota</taxon>
        <taxon>Viridiplantae</taxon>
        <taxon>Streptophyta</taxon>
        <taxon>Embryophyta</taxon>
        <taxon>Marchantiophyta</taxon>
        <taxon>Marchantiopsida</taxon>
        <taxon>Marchantiidae</taxon>
        <taxon>Marchantiales</taxon>
        <taxon>Ricciaceae</taxon>
        <taxon>Riccia</taxon>
    </lineage>
</organism>
<dbReference type="SUPFAM" id="SSF56796">
    <property type="entry name" value="Dehydroquinate synthase-like"/>
    <property type="match status" value="1"/>
</dbReference>
<name>A0ABD3HIA4_9MARC</name>
<evidence type="ECO:0000259" key="7">
    <source>
        <dbReference type="Pfam" id="PF25137"/>
    </source>
</evidence>
<reference evidence="8 9" key="1">
    <citation type="submission" date="2024-09" db="EMBL/GenBank/DDBJ databases">
        <title>Chromosome-scale assembly of Riccia sorocarpa.</title>
        <authorList>
            <person name="Paukszto L."/>
        </authorList>
    </citation>
    <scope>NUCLEOTIDE SEQUENCE [LARGE SCALE GENOMIC DNA]</scope>
    <source>
        <strain evidence="8">LP-2024</strain>
        <tissue evidence="8">Aerial parts of the thallus</tissue>
    </source>
</reference>
<keyword evidence="2" id="KW-0560">Oxidoreductase</keyword>
<comment type="caution">
    <text evidence="8">The sequence shown here is derived from an EMBL/GenBank/DDBJ whole genome shotgun (WGS) entry which is preliminary data.</text>
</comment>
<dbReference type="PROSITE" id="PS00913">
    <property type="entry name" value="ADH_IRON_1"/>
    <property type="match status" value="1"/>
</dbReference>
<dbReference type="Pfam" id="PF00465">
    <property type="entry name" value="Fe-ADH"/>
    <property type="match status" value="1"/>
</dbReference>